<evidence type="ECO:0000256" key="5">
    <source>
        <dbReference type="ARBA" id="ARBA00023054"/>
    </source>
</evidence>
<keyword evidence="5" id="KW-0175">Coiled coil</keyword>
<dbReference type="PANTHER" id="PTHR46093">
    <property type="entry name" value="ACYL-COA-BINDING DOMAIN-CONTAINING PROTEIN 5"/>
    <property type="match status" value="1"/>
</dbReference>
<keyword evidence="8" id="KW-1185">Reference proteome</keyword>
<proteinExistence type="predicted"/>
<dbReference type="FunFam" id="2.120.10.80:FF:000049">
    <property type="entry name" value="Cell polarity protein (Tea1)"/>
    <property type="match status" value="1"/>
</dbReference>
<sequence>MATPVASDESRFLLFGGVVDNRRANDVYSIDPTSFVYQRLHTTGDSPGPRCGHTGVLYWNSLIVWGGETRRNPSDSGPLDKAVYILDLETLEWHRIAVEGESPEARSGHVAAVVDKKMYMFGGQSGDGRMLEDLWVLHLTKCDVDYTARWYQVEPVSNGPPALMNASWAKHNEWELILFGGTDDQYSYNDIWIFSAPSCTWEKIGCTGSIPIPREGHGAAVTGDTMYVFGGRAPDGKFLNDLTGFQVANKQWKSFTRGLGPPPSSRSEHTMVTRKNQIYVLGGFNTDPEDPTTKSKSPKDSSCVIHVLDTDRIFSLPSLRGAPPRRKV</sequence>
<dbReference type="EMBL" id="JASBNA010000002">
    <property type="protein sequence ID" value="KAK7695007.1"/>
    <property type="molecule type" value="Genomic_DNA"/>
</dbReference>
<accession>A0AAW0GXJ2</accession>
<dbReference type="Pfam" id="PF24681">
    <property type="entry name" value="Kelch_KLHDC2_KLHL20_DRC7"/>
    <property type="match status" value="1"/>
</dbReference>
<dbReference type="GO" id="GO:0005737">
    <property type="term" value="C:cytoplasm"/>
    <property type="evidence" value="ECO:0007669"/>
    <property type="project" value="UniProtKB-SubCell"/>
</dbReference>
<reference evidence="7 8" key="1">
    <citation type="submission" date="2022-09" db="EMBL/GenBank/DDBJ databases">
        <authorList>
            <person name="Palmer J.M."/>
        </authorList>
    </citation>
    <scope>NUCLEOTIDE SEQUENCE [LARGE SCALE GENOMIC DNA]</scope>
    <source>
        <strain evidence="7 8">DSM 7382</strain>
    </source>
</reference>
<evidence type="ECO:0000313" key="8">
    <source>
        <dbReference type="Proteomes" id="UP001385951"/>
    </source>
</evidence>
<keyword evidence="4" id="KW-0677">Repeat</keyword>
<feature type="region of interest" description="Disordered" evidence="6">
    <location>
        <begin position="282"/>
        <end position="301"/>
    </location>
</feature>
<evidence type="ECO:0000256" key="6">
    <source>
        <dbReference type="SAM" id="MobiDB-lite"/>
    </source>
</evidence>
<keyword evidence="2" id="KW-0880">Kelch repeat</keyword>
<dbReference type="SUPFAM" id="SSF50965">
    <property type="entry name" value="Galactose oxidase, central domain"/>
    <property type="match status" value="1"/>
</dbReference>
<name>A0AAW0GXJ2_9APHY</name>
<dbReference type="AlphaFoldDB" id="A0AAW0GXJ2"/>
<evidence type="ECO:0000256" key="3">
    <source>
        <dbReference type="ARBA" id="ARBA00022490"/>
    </source>
</evidence>
<evidence type="ECO:0000256" key="4">
    <source>
        <dbReference type="ARBA" id="ARBA00022737"/>
    </source>
</evidence>
<dbReference type="PANTHER" id="PTHR46093:SF18">
    <property type="entry name" value="FIBRONECTIN TYPE-III DOMAIN-CONTAINING PROTEIN"/>
    <property type="match status" value="1"/>
</dbReference>
<evidence type="ECO:0000256" key="1">
    <source>
        <dbReference type="ARBA" id="ARBA00004496"/>
    </source>
</evidence>
<comment type="caution">
    <text evidence="7">The sequence shown here is derived from an EMBL/GenBank/DDBJ whole genome shotgun (WGS) entry which is preliminary data.</text>
</comment>
<evidence type="ECO:0000313" key="7">
    <source>
        <dbReference type="EMBL" id="KAK7695007.1"/>
    </source>
</evidence>
<protein>
    <submittedName>
        <fullName evidence="7">Uncharacterized protein</fullName>
    </submittedName>
</protein>
<dbReference type="Gene3D" id="2.120.10.80">
    <property type="entry name" value="Kelch-type beta propeller"/>
    <property type="match status" value="2"/>
</dbReference>
<dbReference type="Proteomes" id="UP001385951">
    <property type="component" value="Unassembled WGS sequence"/>
</dbReference>
<dbReference type="InterPro" id="IPR011043">
    <property type="entry name" value="Gal_Oxase/kelch_b-propeller"/>
</dbReference>
<comment type="subcellular location">
    <subcellularLocation>
        <location evidence="1">Cytoplasm</location>
    </subcellularLocation>
</comment>
<evidence type="ECO:0000256" key="2">
    <source>
        <dbReference type="ARBA" id="ARBA00022441"/>
    </source>
</evidence>
<organism evidence="7 8">
    <name type="scientific">Cerrena zonata</name>
    <dbReference type="NCBI Taxonomy" id="2478898"/>
    <lineage>
        <taxon>Eukaryota</taxon>
        <taxon>Fungi</taxon>
        <taxon>Dikarya</taxon>
        <taxon>Basidiomycota</taxon>
        <taxon>Agaricomycotina</taxon>
        <taxon>Agaricomycetes</taxon>
        <taxon>Polyporales</taxon>
        <taxon>Cerrenaceae</taxon>
        <taxon>Cerrena</taxon>
    </lineage>
</organism>
<dbReference type="InterPro" id="IPR015915">
    <property type="entry name" value="Kelch-typ_b-propeller"/>
</dbReference>
<gene>
    <name evidence="7" type="ORF">QCA50_002195</name>
</gene>
<keyword evidence="3" id="KW-0963">Cytoplasm</keyword>